<feature type="region of interest" description="Disordered" evidence="1">
    <location>
        <begin position="1"/>
        <end position="32"/>
    </location>
</feature>
<accession>A0A382LBX7</accession>
<dbReference type="EMBL" id="UINC01086138">
    <property type="protein sequence ID" value="SVC34328.1"/>
    <property type="molecule type" value="Genomic_DNA"/>
</dbReference>
<proteinExistence type="predicted"/>
<organism evidence="2">
    <name type="scientific">marine metagenome</name>
    <dbReference type="NCBI Taxonomy" id="408172"/>
    <lineage>
        <taxon>unclassified sequences</taxon>
        <taxon>metagenomes</taxon>
        <taxon>ecological metagenomes</taxon>
    </lineage>
</organism>
<name>A0A382LBX7_9ZZZZ</name>
<reference evidence="2" key="1">
    <citation type="submission" date="2018-05" db="EMBL/GenBank/DDBJ databases">
        <authorList>
            <person name="Lanie J.A."/>
            <person name="Ng W.-L."/>
            <person name="Kazmierczak K.M."/>
            <person name="Andrzejewski T.M."/>
            <person name="Davidsen T.M."/>
            <person name="Wayne K.J."/>
            <person name="Tettelin H."/>
            <person name="Glass J.I."/>
            <person name="Rusch D."/>
            <person name="Podicherti R."/>
            <person name="Tsui H.-C.T."/>
            <person name="Winkler M.E."/>
        </authorList>
    </citation>
    <scope>NUCLEOTIDE SEQUENCE</scope>
</reference>
<evidence type="ECO:0000313" key="2">
    <source>
        <dbReference type="EMBL" id="SVC34328.1"/>
    </source>
</evidence>
<feature type="non-terminal residue" evidence="2">
    <location>
        <position position="32"/>
    </location>
</feature>
<evidence type="ECO:0000256" key="1">
    <source>
        <dbReference type="SAM" id="MobiDB-lite"/>
    </source>
</evidence>
<dbReference type="AlphaFoldDB" id="A0A382LBX7"/>
<feature type="compositionally biased region" description="Polar residues" evidence="1">
    <location>
        <begin position="9"/>
        <end position="32"/>
    </location>
</feature>
<sequence>MFRRDFTKTTRSGGPSLHSSTDTNLHPQKNIA</sequence>
<protein>
    <submittedName>
        <fullName evidence="2">Uncharacterized protein</fullName>
    </submittedName>
</protein>
<gene>
    <name evidence="2" type="ORF">METZ01_LOCUS287182</name>
</gene>